<protein>
    <submittedName>
        <fullName evidence="2">Uncharacterized protein</fullName>
    </submittedName>
</protein>
<dbReference type="AlphaFoldDB" id="A0A484LG48"/>
<feature type="compositionally biased region" description="Basic and acidic residues" evidence="1">
    <location>
        <begin position="17"/>
        <end position="27"/>
    </location>
</feature>
<dbReference type="OrthoDB" id="1899413at2759"/>
<accession>A0A484LG48</accession>
<gene>
    <name evidence="2" type="ORF">CCAM_LOCUS16835</name>
</gene>
<keyword evidence="3" id="KW-1185">Reference proteome</keyword>
<feature type="region of interest" description="Disordered" evidence="1">
    <location>
        <begin position="1"/>
        <end position="27"/>
    </location>
</feature>
<name>A0A484LG48_9ASTE</name>
<organism evidence="2 3">
    <name type="scientific">Cuscuta campestris</name>
    <dbReference type="NCBI Taxonomy" id="132261"/>
    <lineage>
        <taxon>Eukaryota</taxon>
        <taxon>Viridiplantae</taxon>
        <taxon>Streptophyta</taxon>
        <taxon>Embryophyta</taxon>
        <taxon>Tracheophyta</taxon>
        <taxon>Spermatophyta</taxon>
        <taxon>Magnoliopsida</taxon>
        <taxon>eudicotyledons</taxon>
        <taxon>Gunneridae</taxon>
        <taxon>Pentapetalae</taxon>
        <taxon>asterids</taxon>
        <taxon>lamiids</taxon>
        <taxon>Solanales</taxon>
        <taxon>Convolvulaceae</taxon>
        <taxon>Cuscuteae</taxon>
        <taxon>Cuscuta</taxon>
        <taxon>Cuscuta subgen. Grammica</taxon>
        <taxon>Cuscuta sect. Cleistogrammica</taxon>
    </lineage>
</organism>
<evidence type="ECO:0000313" key="3">
    <source>
        <dbReference type="Proteomes" id="UP000595140"/>
    </source>
</evidence>
<evidence type="ECO:0000256" key="1">
    <source>
        <dbReference type="SAM" id="MobiDB-lite"/>
    </source>
</evidence>
<dbReference type="Proteomes" id="UP000595140">
    <property type="component" value="Unassembled WGS sequence"/>
</dbReference>
<feature type="region of interest" description="Disordered" evidence="1">
    <location>
        <begin position="50"/>
        <end position="89"/>
    </location>
</feature>
<dbReference type="EMBL" id="OOIL02001415">
    <property type="protein sequence ID" value="VFQ75059.1"/>
    <property type="molecule type" value="Genomic_DNA"/>
</dbReference>
<feature type="compositionally biased region" description="Basic and acidic residues" evidence="1">
    <location>
        <begin position="50"/>
        <end position="59"/>
    </location>
</feature>
<proteinExistence type="predicted"/>
<reference evidence="2 3" key="1">
    <citation type="submission" date="2018-04" db="EMBL/GenBank/DDBJ databases">
        <authorList>
            <person name="Vogel A."/>
        </authorList>
    </citation>
    <scope>NUCLEOTIDE SEQUENCE [LARGE SCALE GENOMIC DNA]</scope>
</reference>
<evidence type="ECO:0000313" key="2">
    <source>
        <dbReference type="EMBL" id="VFQ75059.1"/>
    </source>
</evidence>
<sequence length="150" mass="16442">MKPGDDSSGKTVTFRAVSRDEEGSKRVTKYEVEPQNADTLKHIQKKLMDKGVHRQDRDPVNGIPLNKQAAKAGHGGKFTWEGPADEAEVQPEDYVAAAIDENDPNYVDEEAERSGVEEELVVEGGVDVPKVAAQGVARVDVHPQLRRIEA</sequence>